<keyword evidence="9 15" id="KW-0378">Hydrolase</keyword>
<accession>F6D929</accession>
<evidence type="ECO:0000256" key="12">
    <source>
        <dbReference type="ARBA" id="ARBA00022884"/>
    </source>
</evidence>
<feature type="binding site" evidence="13">
    <location>
        <position position="91"/>
    </location>
    <ligand>
        <name>ATP</name>
        <dbReference type="ChEBI" id="CHEBI:30616"/>
    </ligand>
</feature>
<protein>
    <recommendedName>
        <fullName evidence="13">CCA-adding enzyme</fullName>
        <ecNumber evidence="13">2.7.7.72</ecNumber>
    </recommendedName>
    <alternativeName>
        <fullName evidence="13">CCA tRNA nucleotidyltransferase</fullName>
    </alternativeName>
    <alternativeName>
        <fullName evidence="13">tRNA CCA-pyrophosphorylase</fullName>
    </alternativeName>
    <alternativeName>
        <fullName evidence="13">tRNA adenylyl-/cytidylyl- transferase</fullName>
    </alternativeName>
    <alternativeName>
        <fullName evidence="13">tRNA nucleotidyltransferase</fullName>
    </alternativeName>
    <alternativeName>
        <fullName evidence="13">tRNA-NT</fullName>
    </alternativeName>
</protein>
<dbReference type="InterPro" id="IPR003607">
    <property type="entry name" value="HD/PDEase_dom"/>
</dbReference>
<dbReference type="HAMAP" id="MF_01262">
    <property type="entry name" value="CCA_bact_type2"/>
    <property type="match status" value="1"/>
</dbReference>
<gene>
    <name evidence="13" type="primary">cca</name>
    <name evidence="15" type="ordered locus">Thicy_0084</name>
</gene>
<dbReference type="Pfam" id="PF01966">
    <property type="entry name" value="HD"/>
    <property type="match status" value="1"/>
</dbReference>
<keyword evidence="10 13" id="KW-0067">ATP-binding</keyword>
<dbReference type="EMBL" id="CP002776">
    <property type="protein sequence ID" value="AEG30860.1"/>
    <property type="molecule type" value="Genomic_DNA"/>
</dbReference>
<evidence type="ECO:0000256" key="5">
    <source>
        <dbReference type="ARBA" id="ARBA00022695"/>
    </source>
</evidence>
<evidence type="ECO:0000256" key="7">
    <source>
        <dbReference type="ARBA" id="ARBA00022741"/>
    </source>
</evidence>
<dbReference type="Proteomes" id="UP000009232">
    <property type="component" value="Chromosome"/>
</dbReference>
<feature type="binding site" evidence="13">
    <location>
        <position position="23"/>
    </location>
    <ligand>
        <name>Mg(2+)</name>
        <dbReference type="ChEBI" id="CHEBI:18420"/>
    </ligand>
</feature>
<feature type="binding site" evidence="13">
    <location>
        <position position="21"/>
    </location>
    <ligand>
        <name>Mg(2+)</name>
        <dbReference type="ChEBI" id="CHEBI:18420"/>
    </ligand>
</feature>
<dbReference type="GO" id="GO:0042245">
    <property type="term" value="P:RNA repair"/>
    <property type="evidence" value="ECO:0007669"/>
    <property type="project" value="UniProtKB-KW"/>
</dbReference>
<dbReference type="PIRSF" id="PIRSF000813">
    <property type="entry name" value="CCA_bact"/>
    <property type="match status" value="1"/>
</dbReference>
<feature type="binding site" evidence="13">
    <location>
        <position position="11"/>
    </location>
    <ligand>
        <name>ATP</name>
        <dbReference type="ChEBI" id="CHEBI:30616"/>
    </ligand>
</feature>
<dbReference type="NCBIfam" id="NF008137">
    <property type="entry name" value="PRK10885.1"/>
    <property type="match status" value="1"/>
</dbReference>
<comment type="similarity">
    <text evidence="13">Belongs to the tRNA nucleotidyltransferase/poly(A) polymerase family. Bacterial CCA-adding enzyme type 2 subfamily.</text>
</comment>
<evidence type="ECO:0000256" key="10">
    <source>
        <dbReference type="ARBA" id="ARBA00022840"/>
    </source>
</evidence>
<dbReference type="GO" id="GO:0160016">
    <property type="term" value="F:CCACCA tRNA nucleotidyltransferase activity"/>
    <property type="evidence" value="ECO:0007669"/>
    <property type="project" value="RHEA"/>
</dbReference>
<dbReference type="SMART" id="SM00471">
    <property type="entry name" value="HDc"/>
    <property type="match status" value="1"/>
</dbReference>
<evidence type="ECO:0000256" key="11">
    <source>
        <dbReference type="ARBA" id="ARBA00022842"/>
    </source>
</evidence>
<name>F6D929_THICA</name>
<dbReference type="STRING" id="717773.Thicy_0084"/>
<dbReference type="eggNOG" id="COG0617">
    <property type="taxonomic scope" value="Bacteria"/>
</dbReference>
<evidence type="ECO:0000256" key="4">
    <source>
        <dbReference type="ARBA" id="ARBA00022694"/>
    </source>
</evidence>
<evidence type="ECO:0000256" key="3">
    <source>
        <dbReference type="ARBA" id="ARBA00022679"/>
    </source>
</evidence>
<keyword evidence="7 13" id="KW-0547">Nucleotide-binding</keyword>
<dbReference type="InterPro" id="IPR002646">
    <property type="entry name" value="PolA_pol_head_dom"/>
</dbReference>
<keyword evidence="5 13" id="KW-0548">Nucleotidyltransferase</keyword>
<dbReference type="Gene3D" id="1.10.3090.10">
    <property type="entry name" value="cca-adding enzyme, domain 2"/>
    <property type="match status" value="1"/>
</dbReference>
<dbReference type="InterPro" id="IPR050124">
    <property type="entry name" value="tRNA_CCA-adding_enzyme"/>
</dbReference>
<dbReference type="AlphaFoldDB" id="F6D929"/>
<dbReference type="KEGG" id="tcy:Thicy_0084"/>
<dbReference type="GO" id="GO:0016787">
    <property type="term" value="F:hydrolase activity"/>
    <property type="evidence" value="ECO:0007669"/>
    <property type="project" value="UniProtKB-KW"/>
</dbReference>
<dbReference type="InterPro" id="IPR006674">
    <property type="entry name" value="HD_domain"/>
</dbReference>
<evidence type="ECO:0000256" key="6">
    <source>
        <dbReference type="ARBA" id="ARBA00022723"/>
    </source>
</evidence>
<dbReference type="PANTHER" id="PTHR47545:SF1">
    <property type="entry name" value="MULTIFUNCTIONAL CCA PROTEIN"/>
    <property type="match status" value="1"/>
</dbReference>
<feature type="domain" description="HD" evidence="14">
    <location>
        <begin position="228"/>
        <end position="330"/>
    </location>
</feature>
<dbReference type="PROSITE" id="PS51831">
    <property type="entry name" value="HD"/>
    <property type="match status" value="1"/>
</dbReference>
<comment type="miscellaneous">
    <text evidence="13">A single active site specifically recognizes both ATP and CTP and is responsible for their addition.</text>
</comment>
<feature type="binding site" evidence="13">
    <location>
        <position position="137"/>
    </location>
    <ligand>
        <name>ATP</name>
        <dbReference type="ChEBI" id="CHEBI:30616"/>
    </ligand>
</feature>
<evidence type="ECO:0000313" key="16">
    <source>
        <dbReference type="Proteomes" id="UP000009232"/>
    </source>
</evidence>
<dbReference type="GO" id="GO:0000049">
    <property type="term" value="F:tRNA binding"/>
    <property type="evidence" value="ECO:0007669"/>
    <property type="project" value="UniProtKB-UniRule"/>
</dbReference>
<feature type="binding site" evidence="13">
    <location>
        <position position="11"/>
    </location>
    <ligand>
        <name>CTP</name>
        <dbReference type="ChEBI" id="CHEBI:37563"/>
    </ligand>
</feature>
<feature type="binding site" evidence="13">
    <location>
        <position position="140"/>
    </location>
    <ligand>
        <name>CTP</name>
        <dbReference type="ChEBI" id="CHEBI:37563"/>
    </ligand>
</feature>
<comment type="catalytic activity">
    <reaction evidence="13">
        <text>a tRNA precursor + 2 CTP + ATP = a tRNA with a 3' CCA end + 3 diphosphate</text>
        <dbReference type="Rhea" id="RHEA:14433"/>
        <dbReference type="Rhea" id="RHEA-COMP:10465"/>
        <dbReference type="Rhea" id="RHEA-COMP:10468"/>
        <dbReference type="ChEBI" id="CHEBI:30616"/>
        <dbReference type="ChEBI" id="CHEBI:33019"/>
        <dbReference type="ChEBI" id="CHEBI:37563"/>
        <dbReference type="ChEBI" id="CHEBI:74896"/>
        <dbReference type="ChEBI" id="CHEBI:83071"/>
        <dbReference type="EC" id="2.7.7.72"/>
    </reaction>
</comment>
<evidence type="ECO:0000256" key="2">
    <source>
        <dbReference type="ARBA" id="ARBA00022596"/>
    </source>
</evidence>
<keyword evidence="11 13" id="KW-0460">Magnesium</keyword>
<keyword evidence="3 13" id="KW-0808">Transferase</keyword>
<keyword evidence="6 13" id="KW-0479">Metal-binding</keyword>
<keyword evidence="8 13" id="KW-0692">RNA repair</keyword>
<feature type="binding site" evidence="13">
    <location>
        <position position="8"/>
    </location>
    <ligand>
        <name>CTP</name>
        <dbReference type="ChEBI" id="CHEBI:37563"/>
    </ligand>
</feature>
<keyword evidence="12 13" id="KW-0694">RNA-binding</keyword>
<feature type="binding site" evidence="13">
    <location>
        <position position="137"/>
    </location>
    <ligand>
        <name>CTP</name>
        <dbReference type="ChEBI" id="CHEBI:37563"/>
    </ligand>
</feature>
<comment type="function">
    <text evidence="13">Catalyzes the addition and repair of the essential 3'-terminal CCA sequence in tRNAs without using a nucleic acid template. Adds these three nucleotides in the order of C, C, and A to the tRNA nucleotide-73, using CTP and ATP as substrates and producing inorganic pyrophosphate. tRNA 3'-terminal CCA addition is required both for tRNA processing and repair. Also involved in tRNA surveillance by mediating tandem CCA addition to generate a CCACCA at the 3' terminus of unstable tRNAs. While stable tRNAs receive only 3'-terminal CCA, unstable tRNAs are marked with CCACCA and rapidly degraded.</text>
</comment>
<dbReference type="Pfam" id="PF01743">
    <property type="entry name" value="PolyA_pol"/>
    <property type="match status" value="1"/>
</dbReference>
<dbReference type="RefSeq" id="WP_013834648.1">
    <property type="nucleotide sequence ID" value="NC_015581.1"/>
</dbReference>
<sequence>MDIYLVGGAVRDGLLDIPIADRDWVVVGGSIEQMLALGCQQVGKDFPVFIHPVSREEYALARTERKQGQGYHGFEVNADAGVTLEEDLLRRDLTINAMAVAQNGDLIDPYGGKQDLDARLLRHVSPAFEEDPLRVLRVARFRAQLAEKNFTVAPETLTLMHTMVQSGELHALVPERVWQEVSKALLTPKPSLFFKTLHEVGALAVLFPELARLFKVPQSPEHHPEGDAGTHSLMVLDVAAELGHDLAIRFAALVHDLGKGVTPEDYWPSHPQHELAGVPLVNALCQRYRVPKTMQRLAVRATEWHGQIHAGGPTMPLTAQLAVLKGCDAFRQPDEFDAVLTVCEADSRGRKGFKTTDYPQKAYWRGALLAVQNVDPRSLVSAGLKGEAMAQAIEQRRLACLDNFCTHWLDEHEA</sequence>
<comment type="cofactor">
    <cofactor evidence="1 13">
        <name>Mg(2+)</name>
        <dbReference type="ChEBI" id="CHEBI:18420"/>
    </cofactor>
</comment>
<dbReference type="InterPro" id="IPR032828">
    <property type="entry name" value="PolyA_RNA-bd"/>
</dbReference>
<dbReference type="CDD" id="cd05398">
    <property type="entry name" value="NT_ClassII-CCAase"/>
    <property type="match status" value="1"/>
</dbReference>
<proteinExistence type="inferred from homology"/>
<dbReference type="EC" id="2.7.7.72" evidence="13"/>
<evidence type="ECO:0000313" key="15">
    <source>
        <dbReference type="EMBL" id="AEG30860.1"/>
    </source>
</evidence>
<evidence type="ECO:0000256" key="9">
    <source>
        <dbReference type="ARBA" id="ARBA00022801"/>
    </source>
</evidence>
<dbReference type="GO" id="GO:0005524">
    <property type="term" value="F:ATP binding"/>
    <property type="evidence" value="ECO:0007669"/>
    <property type="project" value="UniProtKB-UniRule"/>
</dbReference>
<evidence type="ECO:0000256" key="1">
    <source>
        <dbReference type="ARBA" id="ARBA00001946"/>
    </source>
</evidence>
<dbReference type="GO" id="GO:0001680">
    <property type="term" value="P:tRNA 3'-terminal CCA addition"/>
    <property type="evidence" value="ECO:0007669"/>
    <property type="project" value="UniProtKB-UniRule"/>
</dbReference>
<dbReference type="HOGENOM" id="CLU_015961_1_1_6"/>
<keyword evidence="2" id="KW-0533">Nickel</keyword>
<dbReference type="InterPro" id="IPR043519">
    <property type="entry name" value="NT_sf"/>
</dbReference>
<comment type="catalytic activity">
    <reaction evidence="13">
        <text>a tRNA with a 3' CCA end + 2 CTP + ATP = a tRNA with a 3' CCACCA end + 3 diphosphate</text>
        <dbReference type="Rhea" id="RHEA:76235"/>
        <dbReference type="Rhea" id="RHEA-COMP:10468"/>
        <dbReference type="Rhea" id="RHEA-COMP:18655"/>
        <dbReference type="ChEBI" id="CHEBI:30616"/>
        <dbReference type="ChEBI" id="CHEBI:33019"/>
        <dbReference type="ChEBI" id="CHEBI:37563"/>
        <dbReference type="ChEBI" id="CHEBI:83071"/>
        <dbReference type="ChEBI" id="CHEBI:195187"/>
    </reaction>
</comment>
<evidence type="ECO:0000259" key="14">
    <source>
        <dbReference type="PROSITE" id="PS51831"/>
    </source>
</evidence>
<feature type="binding site" evidence="13">
    <location>
        <position position="91"/>
    </location>
    <ligand>
        <name>CTP</name>
        <dbReference type="ChEBI" id="CHEBI:37563"/>
    </ligand>
</feature>
<keyword evidence="4 13" id="KW-0819">tRNA processing</keyword>
<reference evidence="15 16" key="1">
    <citation type="submission" date="2011-05" db="EMBL/GenBank/DDBJ databases">
        <title>Complete sequence of Thioalkalimicrobium cyclicum ALM1.</title>
        <authorList>
            <consortium name="US DOE Joint Genome Institute"/>
            <person name="Lucas S."/>
            <person name="Han J."/>
            <person name="Lapidus A."/>
            <person name="Cheng J.-F."/>
            <person name="Goodwin L."/>
            <person name="Pitluck S."/>
            <person name="Peters L."/>
            <person name="Mikhailova N."/>
            <person name="Davenport K."/>
            <person name="Han C."/>
            <person name="Tapia R."/>
            <person name="Land M."/>
            <person name="Hauser L."/>
            <person name="Kyrpides N."/>
            <person name="Ivanova N."/>
            <person name="Pagani I."/>
            <person name="Kappler U."/>
            <person name="Woyke T."/>
        </authorList>
    </citation>
    <scope>NUCLEOTIDE SEQUENCE [LARGE SCALE GENOMIC DNA]</scope>
    <source>
        <strain evidence="16">DSM 14477 / JCM 11371 / ALM1</strain>
    </source>
</reference>
<dbReference type="OrthoDB" id="9805698at2"/>
<keyword evidence="16" id="KW-1185">Reference proteome</keyword>
<dbReference type="Gene3D" id="3.30.460.10">
    <property type="entry name" value="Beta Polymerase, domain 2"/>
    <property type="match status" value="1"/>
</dbReference>
<feature type="binding site" evidence="13">
    <location>
        <position position="8"/>
    </location>
    <ligand>
        <name>ATP</name>
        <dbReference type="ChEBI" id="CHEBI:30616"/>
    </ligand>
</feature>
<dbReference type="SUPFAM" id="SSF81891">
    <property type="entry name" value="Poly A polymerase C-terminal region-like"/>
    <property type="match status" value="1"/>
</dbReference>
<dbReference type="Pfam" id="PF12627">
    <property type="entry name" value="PolyA_pol_RNAbd"/>
    <property type="match status" value="1"/>
</dbReference>
<dbReference type="CDD" id="cd00077">
    <property type="entry name" value="HDc"/>
    <property type="match status" value="1"/>
</dbReference>
<dbReference type="GO" id="GO:0004810">
    <property type="term" value="F:CCA tRNA nucleotidyltransferase activity"/>
    <property type="evidence" value="ECO:0007669"/>
    <property type="project" value="UniProtKB-UniRule"/>
</dbReference>
<dbReference type="SUPFAM" id="SSF81301">
    <property type="entry name" value="Nucleotidyltransferase"/>
    <property type="match status" value="1"/>
</dbReference>
<organism evidence="15 16">
    <name type="scientific">Thiomicrospira cyclica (strain DSM 14477 / JCM 11371 / ALM1)</name>
    <name type="common">Thioalkalimicrobium cyclicum</name>
    <dbReference type="NCBI Taxonomy" id="717773"/>
    <lineage>
        <taxon>Bacteria</taxon>
        <taxon>Pseudomonadati</taxon>
        <taxon>Pseudomonadota</taxon>
        <taxon>Gammaproteobacteria</taxon>
        <taxon>Thiotrichales</taxon>
        <taxon>Piscirickettsiaceae</taxon>
        <taxon>Thiomicrospira</taxon>
    </lineage>
</organism>
<feature type="binding site" evidence="13">
    <location>
        <position position="140"/>
    </location>
    <ligand>
        <name>ATP</name>
        <dbReference type="ChEBI" id="CHEBI:30616"/>
    </ligand>
</feature>
<dbReference type="PANTHER" id="PTHR47545">
    <property type="entry name" value="MULTIFUNCTIONAL CCA PROTEIN"/>
    <property type="match status" value="1"/>
</dbReference>
<evidence type="ECO:0000256" key="13">
    <source>
        <dbReference type="HAMAP-Rule" id="MF_01262"/>
    </source>
</evidence>
<evidence type="ECO:0000256" key="8">
    <source>
        <dbReference type="ARBA" id="ARBA00022800"/>
    </source>
</evidence>
<dbReference type="InterPro" id="IPR012006">
    <property type="entry name" value="CCA_bact"/>
</dbReference>
<dbReference type="GO" id="GO:0000287">
    <property type="term" value="F:magnesium ion binding"/>
    <property type="evidence" value="ECO:0007669"/>
    <property type="project" value="UniProtKB-UniRule"/>
</dbReference>